<sequence>MDSRSAQLSPASLRRYAAVVLAVVLAAFLLVAPNTPAAAADPLVFTFKRTTPDTLAAGQAATFEFTASRPVSRVEIRASDALGDYRGYFTEWTSSSPATSGTVLLQVPAEKWPDGKATIQNVGVEVAGMQYPISFLREGAVFSYGTPGGGANSLGHLSAFDFTVSNPALPRRAPALTALSGPSNPVLPGHNASVQFALSLPAQEVELRYINDSGQSGPSDVLLTWTGPASTTPASGTATGPITTATFDGGYTLARVRVTYLGSSSVTYYRDGRYDGFEKPYPETWVALGGGDFQVLNPHKVLQPVSFPSGVRIATDFQLGTYPTADVGAVEPIDAKLKYEWFKDGQPVQEFYDGTPLLAETNGGSVLTLRVTGSATDRLPATVMSAPIGPMPRRLNTELMFMRGKASLGGQLFPEWSMPPTVYPEGGTPTYTYAWKRDGVLIPGANNAIYTVAKADLGRTLTVDVTVMYEPLTQKTVSADVPVPLAPRGEGFNSDRTADIFARTSSGDLLLYPGNGKGGWLPAQTIGRGWGIFDTLLAPGDFDGDGATDVIGRDSAGRLFLYSGNGSGGWKGSRQIGQGWQGFKEIVAPGDFNRDGANDLLAKDSADRLILYPGDGAGGWRLPVTVGWGWGGFSRLITPGWWTGYHETNILAQTTSGELKLYYGLSEGFADMPVSTVGWGWNSAVRAGGPGDFNGDGSPDVFGVDANGTMTMYWGNGTGINGCGLGCGAWKGSSAVGWGWGGFTAVF</sequence>
<feature type="chain" id="PRO_5022009695" evidence="2">
    <location>
        <begin position="40"/>
        <end position="747"/>
    </location>
</feature>
<gene>
    <name evidence="3" type="ORF">FQP90_06170</name>
</gene>
<protein>
    <submittedName>
        <fullName evidence="3">VCBS repeat-containing protein</fullName>
    </submittedName>
</protein>
<evidence type="ECO:0000313" key="3">
    <source>
        <dbReference type="EMBL" id="TVU64656.1"/>
    </source>
</evidence>
<dbReference type="EMBL" id="VNFK01000004">
    <property type="protein sequence ID" value="TVU64656.1"/>
    <property type="molecule type" value="Genomic_DNA"/>
</dbReference>
<dbReference type="Gene3D" id="2.60.40.2700">
    <property type="match status" value="1"/>
</dbReference>
<proteinExistence type="predicted"/>
<keyword evidence="1 2" id="KW-0732">Signal</keyword>
<dbReference type="InterPro" id="IPR028994">
    <property type="entry name" value="Integrin_alpha_N"/>
</dbReference>
<evidence type="ECO:0000256" key="1">
    <source>
        <dbReference type="ARBA" id="ARBA00022729"/>
    </source>
</evidence>
<organism evidence="3 4">
    <name type="scientific">Paenarthrobacter nitroguajacolicus</name>
    <name type="common">Arthrobacter nitroguajacolicus</name>
    <dbReference type="NCBI Taxonomy" id="211146"/>
    <lineage>
        <taxon>Bacteria</taxon>
        <taxon>Bacillati</taxon>
        <taxon>Actinomycetota</taxon>
        <taxon>Actinomycetes</taxon>
        <taxon>Micrococcales</taxon>
        <taxon>Micrococcaceae</taxon>
        <taxon>Paenarthrobacter</taxon>
    </lineage>
</organism>
<feature type="signal peptide" evidence="2">
    <location>
        <begin position="1"/>
        <end position="39"/>
    </location>
</feature>
<dbReference type="RefSeq" id="WP_144648815.1">
    <property type="nucleotide sequence ID" value="NZ_VNFK01000004.1"/>
</dbReference>
<reference evidence="3 4" key="1">
    <citation type="submission" date="2019-07" db="EMBL/GenBank/DDBJ databases">
        <title>Diversity of Bacteria from Kongsfjorden, Arctic.</title>
        <authorList>
            <person name="Yu Y."/>
        </authorList>
    </citation>
    <scope>NUCLEOTIDE SEQUENCE [LARGE SCALE GENOMIC DNA]</scope>
    <source>
        <strain evidence="3 4">SM1928</strain>
    </source>
</reference>
<dbReference type="Gene3D" id="2.130.10.130">
    <property type="entry name" value="Integrin alpha, N-terminal"/>
    <property type="match status" value="1"/>
</dbReference>
<dbReference type="PANTHER" id="PTHR44103:SF1">
    <property type="entry name" value="PROPROTEIN CONVERTASE P"/>
    <property type="match status" value="1"/>
</dbReference>
<dbReference type="InterPro" id="IPR013517">
    <property type="entry name" value="FG-GAP"/>
</dbReference>
<comment type="caution">
    <text evidence="3">The sequence shown here is derived from an EMBL/GenBank/DDBJ whole genome shotgun (WGS) entry which is preliminary data.</text>
</comment>
<dbReference type="AlphaFoldDB" id="A0A558H695"/>
<dbReference type="Pfam" id="PF13517">
    <property type="entry name" value="FG-GAP_3"/>
    <property type="match status" value="1"/>
</dbReference>
<accession>A0A558H695</accession>
<dbReference type="PANTHER" id="PTHR44103">
    <property type="entry name" value="PROPROTEIN CONVERTASE P"/>
    <property type="match status" value="1"/>
</dbReference>
<dbReference type="SUPFAM" id="SSF69318">
    <property type="entry name" value="Integrin alpha N-terminal domain"/>
    <property type="match status" value="1"/>
</dbReference>
<evidence type="ECO:0000256" key="2">
    <source>
        <dbReference type="SAM" id="SignalP"/>
    </source>
</evidence>
<evidence type="ECO:0000313" key="4">
    <source>
        <dbReference type="Proteomes" id="UP000316500"/>
    </source>
</evidence>
<dbReference type="Proteomes" id="UP000316500">
    <property type="component" value="Unassembled WGS sequence"/>
</dbReference>
<dbReference type="OrthoDB" id="9779955at2"/>
<name>A0A558H695_PAENT</name>